<dbReference type="PANTHER" id="PTHR45931">
    <property type="entry name" value="SI:CH211-59O9.10"/>
    <property type="match status" value="1"/>
</dbReference>
<dbReference type="SUPFAM" id="SSF57850">
    <property type="entry name" value="RING/U-box"/>
    <property type="match status" value="1"/>
</dbReference>
<keyword evidence="7" id="KW-1185">Reference proteome</keyword>
<reference evidence="7" key="1">
    <citation type="journal article" date="2014" name="Science">
        <title>Ancient hybridizations among the ancestral genomes of bread wheat.</title>
        <authorList>
            <consortium name="International Wheat Genome Sequencing Consortium,"/>
            <person name="Marcussen T."/>
            <person name="Sandve S.R."/>
            <person name="Heier L."/>
            <person name="Spannagl M."/>
            <person name="Pfeifer M."/>
            <person name="Jakobsen K.S."/>
            <person name="Wulff B.B."/>
            <person name="Steuernagel B."/>
            <person name="Mayer K.F."/>
            <person name="Olsen O.A."/>
        </authorList>
    </citation>
    <scope>NUCLEOTIDE SEQUENCE [LARGE SCALE GENOMIC DNA]</scope>
    <source>
        <strain evidence="7">cv. AL8/78</strain>
    </source>
</reference>
<name>A0A453HEA5_AEGTS</name>
<evidence type="ECO:0000256" key="2">
    <source>
        <dbReference type="ARBA" id="ARBA00022771"/>
    </source>
</evidence>
<evidence type="ECO:0000313" key="7">
    <source>
        <dbReference type="Proteomes" id="UP000015105"/>
    </source>
</evidence>
<reference evidence="7" key="2">
    <citation type="journal article" date="2017" name="Nat. Plants">
        <title>The Aegilops tauschii genome reveals multiple impacts of transposons.</title>
        <authorList>
            <person name="Zhao G."/>
            <person name="Zou C."/>
            <person name="Li K."/>
            <person name="Wang K."/>
            <person name="Li T."/>
            <person name="Gao L."/>
            <person name="Zhang X."/>
            <person name="Wang H."/>
            <person name="Yang Z."/>
            <person name="Liu X."/>
            <person name="Jiang W."/>
            <person name="Mao L."/>
            <person name="Kong X."/>
            <person name="Jiao Y."/>
            <person name="Jia J."/>
        </authorList>
    </citation>
    <scope>NUCLEOTIDE SEQUENCE [LARGE SCALE GENOMIC DNA]</scope>
    <source>
        <strain evidence="7">cv. AL8/78</strain>
    </source>
</reference>
<keyword evidence="1" id="KW-0479">Metal-binding</keyword>
<dbReference type="PROSITE" id="PS50089">
    <property type="entry name" value="ZF_RING_2"/>
    <property type="match status" value="1"/>
</dbReference>
<reference evidence="6" key="5">
    <citation type="journal article" date="2021" name="G3 (Bethesda)">
        <title>Aegilops tauschii genome assembly Aet v5.0 features greater sequence contiguity and improved annotation.</title>
        <authorList>
            <person name="Wang L."/>
            <person name="Zhu T."/>
            <person name="Rodriguez J.C."/>
            <person name="Deal K.R."/>
            <person name="Dubcovsky J."/>
            <person name="McGuire P.E."/>
            <person name="Lux T."/>
            <person name="Spannagl M."/>
            <person name="Mayer K.F.X."/>
            <person name="Baldrich P."/>
            <person name="Meyers B.C."/>
            <person name="Huo N."/>
            <person name="Gu Y.Q."/>
            <person name="Zhou H."/>
            <person name="Devos K.M."/>
            <person name="Bennetzen J.L."/>
            <person name="Unver T."/>
            <person name="Budak H."/>
            <person name="Gulick P.J."/>
            <person name="Galiba G."/>
            <person name="Kalapos B."/>
            <person name="Nelson D.R."/>
            <person name="Li P."/>
            <person name="You F.M."/>
            <person name="Luo M.C."/>
            <person name="Dvorak J."/>
        </authorList>
    </citation>
    <scope>NUCLEOTIDE SEQUENCE [LARGE SCALE GENOMIC DNA]</scope>
    <source>
        <strain evidence="6">cv. AL8/78</strain>
    </source>
</reference>
<dbReference type="Proteomes" id="UP000015105">
    <property type="component" value="Chromosome 4D"/>
</dbReference>
<evidence type="ECO:0000259" key="5">
    <source>
        <dbReference type="PROSITE" id="PS50089"/>
    </source>
</evidence>
<reference evidence="6" key="4">
    <citation type="submission" date="2019-03" db="UniProtKB">
        <authorList>
            <consortium name="EnsemblPlants"/>
        </authorList>
    </citation>
    <scope>IDENTIFICATION</scope>
</reference>
<evidence type="ECO:0000256" key="1">
    <source>
        <dbReference type="ARBA" id="ARBA00022723"/>
    </source>
</evidence>
<dbReference type="Gene3D" id="3.30.40.10">
    <property type="entry name" value="Zinc/RING finger domain, C3HC4 (zinc finger)"/>
    <property type="match status" value="1"/>
</dbReference>
<dbReference type="STRING" id="200361.A0A453HEA5"/>
<dbReference type="InterPro" id="IPR013083">
    <property type="entry name" value="Znf_RING/FYVE/PHD"/>
</dbReference>
<dbReference type="InterPro" id="IPR001841">
    <property type="entry name" value="Znf_RING"/>
</dbReference>
<dbReference type="GO" id="GO:0008270">
    <property type="term" value="F:zinc ion binding"/>
    <property type="evidence" value="ECO:0007669"/>
    <property type="project" value="UniProtKB-KW"/>
</dbReference>
<protein>
    <recommendedName>
        <fullName evidence="5">RING-type domain-containing protein</fullName>
    </recommendedName>
</protein>
<organism evidence="6 7">
    <name type="scientific">Aegilops tauschii subsp. strangulata</name>
    <name type="common">Goatgrass</name>
    <dbReference type="NCBI Taxonomy" id="200361"/>
    <lineage>
        <taxon>Eukaryota</taxon>
        <taxon>Viridiplantae</taxon>
        <taxon>Streptophyta</taxon>
        <taxon>Embryophyta</taxon>
        <taxon>Tracheophyta</taxon>
        <taxon>Spermatophyta</taxon>
        <taxon>Magnoliopsida</taxon>
        <taxon>Liliopsida</taxon>
        <taxon>Poales</taxon>
        <taxon>Poaceae</taxon>
        <taxon>BOP clade</taxon>
        <taxon>Pooideae</taxon>
        <taxon>Triticodae</taxon>
        <taxon>Triticeae</taxon>
        <taxon>Triticinae</taxon>
        <taxon>Aegilops</taxon>
    </lineage>
</organism>
<dbReference type="GO" id="GO:0005634">
    <property type="term" value="C:nucleus"/>
    <property type="evidence" value="ECO:0007669"/>
    <property type="project" value="TreeGrafter"/>
</dbReference>
<evidence type="ECO:0000313" key="6">
    <source>
        <dbReference type="EnsemblPlants" id="AET4Gv20161500.5"/>
    </source>
</evidence>
<sequence length="271" mass="30109">MDISFYTNMQYRSARTLSRLILFPVPTFVKYWTSVSINFSDSGLWISHLSICLTQGYEVVRGNQIERRASSGSITEPTRNVLFSTRHSATASNDRLPDAVQQAKERLHQRLRSVDLFSGRRQTSPAVGTIWAGPDLPSECDICSSEDGWLAHRTIRFNSSASLSAYKDKQITAETFSNAAVVAPHDLRPVSKLGQEALQGTIDGDDDVESSVDCSICLEGCHGASDGLIQLRCKHIFHLACLEQWLQSRADCPYCRAGVVLSYHGKSDLEY</sequence>
<dbReference type="InterPro" id="IPR051834">
    <property type="entry name" value="RING_finger_E3_ligase"/>
</dbReference>
<evidence type="ECO:0000256" key="4">
    <source>
        <dbReference type="PROSITE-ProRule" id="PRU00175"/>
    </source>
</evidence>
<reference evidence="6" key="3">
    <citation type="journal article" date="2017" name="Nature">
        <title>Genome sequence of the progenitor of the wheat D genome Aegilops tauschii.</title>
        <authorList>
            <person name="Luo M.C."/>
            <person name="Gu Y.Q."/>
            <person name="Puiu D."/>
            <person name="Wang H."/>
            <person name="Twardziok S.O."/>
            <person name="Deal K.R."/>
            <person name="Huo N."/>
            <person name="Zhu T."/>
            <person name="Wang L."/>
            <person name="Wang Y."/>
            <person name="McGuire P.E."/>
            <person name="Liu S."/>
            <person name="Long H."/>
            <person name="Ramasamy R.K."/>
            <person name="Rodriguez J.C."/>
            <person name="Van S.L."/>
            <person name="Yuan L."/>
            <person name="Wang Z."/>
            <person name="Xia Z."/>
            <person name="Xiao L."/>
            <person name="Anderson O.D."/>
            <person name="Ouyang S."/>
            <person name="Liang Y."/>
            <person name="Zimin A.V."/>
            <person name="Pertea G."/>
            <person name="Qi P."/>
            <person name="Bennetzen J.L."/>
            <person name="Dai X."/>
            <person name="Dawson M.W."/>
            <person name="Muller H.G."/>
            <person name="Kugler K."/>
            <person name="Rivarola-Duarte L."/>
            <person name="Spannagl M."/>
            <person name="Mayer K.F.X."/>
            <person name="Lu F.H."/>
            <person name="Bevan M.W."/>
            <person name="Leroy P."/>
            <person name="Li P."/>
            <person name="You F.M."/>
            <person name="Sun Q."/>
            <person name="Liu Z."/>
            <person name="Lyons E."/>
            <person name="Wicker T."/>
            <person name="Salzberg S.L."/>
            <person name="Devos K.M."/>
            <person name="Dvorak J."/>
        </authorList>
    </citation>
    <scope>NUCLEOTIDE SEQUENCE [LARGE SCALE GENOMIC DNA]</scope>
    <source>
        <strain evidence="6">cv. AL8/78</strain>
    </source>
</reference>
<feature type="domain" description="RING-type" evidence="5">
    <location>
        <begin position="214"/>
        <end position="256"/>
    </location>
</feature>
<keyword evidence="2 4" id="KW-0863">Zinc-finger</keyword>
<dbReference type="EnsemblPlants" id="AET4Gv20161500.5">
    <property type="protein sequence ID" value="AET4Gv20161500.5"/>
    <property type="gene ID" value="AET4Gv20161500"/>
</dbReference>
<proteinExistence type="predicted"/>
<dbReference type="Pfam" id="PF13639">
    <property type="entry name" value="zf-RING_2"/>
    <property type="match status" value="1"/>
</dbReference>
<evidence type="ECO:0000256" key="3">
    <source>
        <dbReference type="ARBA" id="ARBA00022833"/>
    </source>
</evidence>
<keyword evidence="3" id="KW-0862">Zinc</keyword>
<accession>A0A453HEA5</accession>
<dbReference type="PANTHER" id="PTHR45931:SF22">
    <property type="entry name" value="RING-TYPE DOMAIN-CONTAINING PROTEIN"/>
    <property type="match status" value="1"/>
</dbReference>
<dbReference type="GO" id="GO:0061630">
    <property type="term" value="F:ubiquitin protein ligase activity"/>
    <property type="evidence" value="ECO:0007669"/>
    <property type="project" value="TreeGrafter"/>
</dbReference>
<dbReference type="AlphaFoldDB" id="A0A453HEA5"/>
<dbReference type="SMART" id="SM00184">
    <property type="entry name" value="RING"/>
    <property type="match status" value="1"/>
</dbReference>
<dbReference type="GO" id="GO:0006511">
    <property type="term" value="P:ubiquitin-dependent protein catabolic process"/>
    <property type="evidence" value="ECO:0007669"/>
    <property type="project" value="TreeGrafter"/>
</dbReference>
<dbReference type="Gramene" id="AET4Gv20161500.5">
    <property type="protein sequence ID" value="AET4Gv20161500.5"/>
    <property type="gene ID" value="AET4Gv20161500"/>
</dbReference>